<evidence type="ECO:0000256" key="2">
    <source>
        <dbReference type="ARBA" id="ARBA00022517"/>
    </source>
</evidence>
<dbReference type="GO" id="GO:0005525">
    <property type="term" value="F:GTP binding"/>
    <property type="evidence" value="ECO:0007669"/>
    <property type="project" value="TreeGrafter"/>
</dbReference>
<dbReference type="GO" id="GO:0030688">
    <property type="term" value="C:preribosome, small subunit precursor"/>
    <property type="evidence" value="ECO:0007669"/>
    <property type="project" value="EnsemblFungi"/>
</dbReference>
<dbReference type="GeneID" id="28941695"/>
<evidence type="ECO:0000256" key="4">
    <source>
        <dbReference type="ARBA" id="ARBA00038288"/>
    </source>
</evidence>
<dbReference type="InterPro" id="IPR030387">
    <property type="entry name" value="G_Bms1/Tsr1_dom"/>
</dbReference>
<dbReference type="GO" id="GO:0034511">
    <property type="term" value="F:U3 snoRNA binding"/>
    <property type="evidence" value="ECO:0007669"/>
    <property type="project" value="TreeGrafter"/>
</dbReference>
<dbReference type="GO" id="GO:0005730">
    <property type="term" value="C:nucleolus"/>
    <property type="evidence" value="ECO:0007669"/>
    <property type="project" value="UniProtKB-SubCell"/>
</dbReference>
<dbReference type="VEuPathDB" id="FungiDB:T551_03177"/>
<dbReference type="PANTHER" id="PTHR12858">
    <property type="entry name" value="RIBOSOME BIOGENESIS PROTEIN"/>
    <property type="match status" value="1"/>
</dbReference>
<dbReference type="OrthoDB" id="119302at2759"/>
<dbReference type="InterPro" id="IPR039761">
    <property type="entry name" value="Bms1/Tsr1"/>
</dbReference>
<dbReference type="EMBL" id="LFWA01000015">
    <property type="protein sequence ID" value="KTW27183.1"/>
    <property type="molecule type" value="Genomic_DNA"/>
</dbReference>
<dbReference type="Pfam" id="PF04950">
    <property type="entry name" value="RIBIOP_C"/>
    <property type="match status" value="1"/>
</dbReference>
<dbReference type="PROSITE" id="PS51714">
    <property type="entry name" value="G_BMS1"/>
    <property type="match status" value="1"/>
</dbReference>
<evidence type="ECO:0000256" key="3">
    <source>
        <dbReference type="ARBA" id="ARBA00023242"/>
    </source>
</evidence>
<dbReference type="SMART" id="SM01362">
    <property type="entry name" value="DUF663"/>
    <property type="match status" value="1"/>
</dbReference>
<dbReference type="Pfam" id="PF08142">
    <property type="entry name" value="AARP2CN"/>
    <property type="match status" value="1"/>
</dbReference>
<organism evidence="7 8">
    <name type="scientific">Pneumocystis jirovecii (strain RU7)</name>
    <name type="common">Human pneumocystis pneumonia agent</name>
    <dbReference type="NCBI Taxonomy" id="1408657"/>
    <lineage>
        <taxon>Eukaryota</taxon>
        <taxon>Fungi</taxon>
        <taxon>Dikarya</taxon>
        <taxon>Ascomycota</taxon>
        <taxon>Taphrinomycotina</taxon>
        <taxon>Pneumocystomycetes</taxon>
        <taxon>Pneumocystaceae</taxon>
        <taxon>Pneumocystis</taxon>
    </lineage>
</organism>
<dbReference type="GO" id="GO:0003924">
    <property type="term" value="F:GTPase activity"/>
    <property type="evidence" value="ECO:0007669"/>
    <property type="project" value="TreeGrafter"/>
</dbReference>
<evidence type="ECO:0000256" key="5">
    <source>
        <dbReference type="SAM" id="MobiDB-lite"/>
    </source>
</evidence>
<keyword evidence="2" id="KW-0690">Ribosome biogenesis</keyword>
<comment type="similarity">
    <text evidence="4">Belongs to the TRAFAC class translation factor GTPase superfamily. Bms1-like GTPase family. TSR1 subfamily.</text>
</comment>
<dbReference type="eggNOG" id="KOG1980">
    <property type="taxonomic scope" value="Eukaryota"/>
</dbReference>
<feature type="compositionally biased region" description="Acidic residues" evidence="5">
    <location>
        <begin position="395"/>
        <end position="420"/>
    </location>
</feature>
<feature type="domain" description="Bms1-type G" evidence="6">
    <location>
        <begin position="80"/>
        <end position="238"/>
    </location>
</feature>
<keyword evidence="8" id="KW-1185">Reference proteome</keyword>
<dbReference type="GO" id="GO:0005737">
    <property type="term" value="C:cytoplasm"/>
    <property type="evidence" value="ECO:0007669"/>
    <property type="project" value="EnsemblFungi"/>
</dbReference>
<sequence length="779" mass="90372">MTAKKPAVLHHHRSSMKKVHKKFKSQKKSKKRIDAVLHVISTKKHTSLKADRKNTKKQIQANKKDKIAGNNSMHFGASGISKIIVIVPLCTNVNPMNVIQNLNNSIGIDTFEFSGMSNIFIVERFKQKLQYIIPKRHFLDILDFCKVADFVLLLMSATEEVDSFGEVCLRSIQAQGISTVIPVVQHMNELNSLKRNKEVKKSLLSFINYFFPEQKIYSTDQPQEALNVVRMICVQSPIGVRWRDERSYIIAEEVNWKESTDSTKGILSIKGVIRSKPLNVNRLIHIIGWGDYQIDRIIPLTIEGNYNETYKGEIMECIEGNAIFPTKDQDSLEELAPIIENMEDVNKHIDQKKEEQKSIRVDDYYYFSDDSETAKRPRRLPPGTSDYQATWILDSDSEEDKNNDSEMDEDNLNMEIDDSLYLEKKDNSDSFSSKYEKNSSDTDQIDDYKSDISLELLQENKEIPENREKEKEEDREFPDEIEIPFDVLARERLKKYRGLKSFRTSPWNPDEHDTNQPDYWKHIYKFSNYKATKKKVIKQAFLDGIKVGTYVIIEIRNCEKEIYSTYSSTSPFIVFSLLQYEHLLTTLNFLVTQNTEYEFPVKSKDELILQYGPRRILVNPLFSQASNSKSINNVHKFEKYLHHGKASIASVVCPIFFGAIPMLLLKNTPSGLSLVATGSFFNTDYSRIIAKRVILTGHPFKIYKRTVIVRYMFFNPEDVEWFKPVQLFTKYGKTGYIKESLGTHGYFKATFDGRINQQDTVAMSLYKRIYPRPCKIWHP</sequence>
<dbReference type="Proteomes" id="UP000053447">
    <property type="component" value="Unassembled WGS sequence"/>
</dbReference>
<comment type="subcellular location">
    <subcellularLocation>
        <location evidence="1">Nucleus</location>
        <location evidence="1">Nucleolus</location>
    </subcellularLocation>
</comment>
<dbReference type="SMART" id="SM00785">
    <property type="entry name" value="AARP2CN"/>
    <property type="match status" value="1"/>
</dbReference>
<dbReference type="RefSeq" id="XP_018228339.1">
    <property type="nucleotide sequence ID" value="XM_018375440.1"/>
</dbReference>
<gene>
    <name evidence="7" type="ORF">T551_03177</name>
</gene>
<keyword evidence="3" id="KW-0539">Nucleus</keyword>
<evidence type="ECO:0000313" key="8">
    <source>
        <dbReference type="Proteomes" id="UP000053447"/>
    </source>
</evidence>
<evidence type="ECO:0000259" key="6">
    <source>
        <dbReference type="PROSITE" id="PS51714"/>
    </source>
</evidence>
<evidence type="ECO:0000256" key="1">
    <source>
        <dbReference type="ARBA" id="ARBA00004604"/>
    </source>
</evidence>
<feature type="compositionally biased region" description="Basic and acidic residues" evidence="5">
    <location>
        <begin position="421"/>
        <end position="447"/>
    </location>
</feature>
<name>A0A0W4ZFL9_PNEJ7</name>
<dbReference type="PANTHER" id="PTHR12858:SF1">
    <property type="entry name" value="PRE-RRNA-PROCESSING PROTEIN TSR1 HOMOLOG"/>
    <property type="match status" value="1"/>
</dbReference>
<comment type="caution">
    <text evidence="7">The sequence shown here is derived from an EMBL/GenBank/DDBJ whole genome shotgun (WGS) entry which is preliminary data.</text>
</comment>
<feature type="region of interest" description="Disordered" evidence="5">
    <location>
        <begin position="1"/>
        <end position="30"/>
    </location>
</feature>
<feature type="region of interest" description="Disordered" evidence="5">
    <location>
        <begin position="371"/>
        <end position="447"/>
    </location>
</feature>
<dbReference type="Pfam" id="PF22298">
    <property type="entry name" value="Tsr1_G-like"/>
    <property type="match status" value="1"/>
</dbReference>
<dbReference type="STRING" id="1408657.A0A0W4ZFL9"/>
<proteinExistence type="inferred from homology"/>
<dbReference type="InterPro" id="IPR007034">
    <property type="entry name" value="BMS1_TSR1_C"/>
</dbReference>
<accession>A0A0W4ZFL9</accession>
<evidence type="ECO:0000313" key="7">
    <source>
        <dbReference type="EMBL" id="KTW27183.1"/>
    </source>
</evidence>
<dbReference type="InterPro" id="IPR012948">
    <property type="entry name" value="AARP2CN"/>
</dbReference>
<dbReference type="GO" id="GO:0000461">
    <property type="term" value="P:endonucleolytic cleavage to generate mature 3'-end of SSU-rRNA from (SSU-rRNA, 5.8S rRNA, LSU-rRNA)"/>
    <property type="evidence" value="ECO:0007669"/>
    <property type="project" value="EnsemblFungi"/>
</dbReference>
<reference evidence="8" key="1">
    <citation type="journal article" date="2016" name="Nat. Commun.">
        <title>Genome analysis of three Pneumocystis species reveals adaptation mechanisms to life exclusively in mammalian hosts.</title>
        <authorList>
            <person name="Ma L."/>
            <person name="Chen Z."/>
            <person name="Huang D.W."/>
            <person name="Kutty G."/>
            <person name="Ishihara M."/>
            <person name="Wang H."/>
            <person name="Abouelleil A."/>
            <person name="Bishop L."/>
            <person name="Davey E."/>
            <person name="Deng R."/>
            <person name="Deng X."/>
            <person name="Fan L."/>
            <person name="Fantoni G."/>
            <person name="Fitzgerald M."/>
            <person name="Gogineni E."/>
            <person name="Goldberg J.M."/>
            <person name="Handley G."/>
            <person name="Hu X."/>
            <person name="Huber C."/>
            <person name="Jiao X."/>
            <person name="Jones K."/>
            <person name="Levin J.Z."/>
            <person name="Liu Y."/>
            <person name="Macdonald P."/>
            <person name="Melnikov A."/>
            <person name="Raley C."/>
            <person name="Sassi M."/>
            <person name="Sherman B.T."/>
            <person name="Song X."/>
            <person name="Sykes S."/>
            <person name="Tran B."/>
            <person name="Walsh L."/>
            <person name="Xia Y."/>
            <person name="Yang J."/>
            <person name="Young S."/>
            <person name="Zeng Q."/>
            <person name="Zheng X."/>
            <person name="Stephens R."/>
            <person name="Nusbaum C."/>
            <person name="Birren B.W."/>
            <person name="Azadi P."/>
            <person name="Lempicki R.A."/>
            <person name="Cuomo C.A."/>
            <person name="Kovacs J.A."/>
        </authorList>
    </citation>
    <scope>NUCLEOTIDE SEQUENCE [LARGE SCALE GENOMIC DNA]</scope>
    <source>
        <strain evidence="8">RU7</strain>
    </source>
</reference>
<dbReference type="AlphaFoldDB" id="A0A0W4ZFL9"/>
<feature type="compositionally biased region" description="Basic residues" evidence="5">
    <location>
        <begin position="7"/>
        <end position="30"/>
    </location>
</feature>
<protein>
    <recommendedName>
        <fullName evidence="6">Bms1-type G domain-containing protein</fullName>
    </recommendedName>
</protein>
<dbReference type="GO" id="GO:0043021">
    <property type="term" value="F:ribonucleoprotein complex binding"/>
    <property type="evidence" value="ECO:0007669"/>
    <property type="project" value="EnsemblFungi"/>
</dbReference>